<dbReference type="EMBL" id="BAAAWD010000014">
    <property type="protein sequence ID" value="GAA3021751.1"/>
    <property type="molecule type" value="Genomic_DNA"/>
</dbReference>
<feature type="region of interest" description="Disordered" evidence="1">
    <location>
        <begin position="87"/>
        <end position="106"/>
    </location>
</feature>
<sequence length="457" mass="49393">MREGEDEKWSFRRARQDVHLTQEGLAEKLSDLAEAMRRDGRLSRDVRFSARQIRRWESADPPYPRPAHRTVLQEYFNRTPGQLGFASPVPSPDRTAAVPAPPTPPAGRHDLRAGALPGGEAVAAAATGTGGGPGPLPWTVPALSRGPRGSKVGIDEVELLKATARDHDAIDQRLGGEVVWRSAHAHLGLVRHLCEQGSYSDAIGEELTLVAGRLTTSLGWYGYDADRQAEARICLSEGLNAAMLRGDAALATRTLTILARQAIDLGAPREAVRFARSAHQRALAWRSRPRAKAPPRVMALVAIREAHGHAATGDGPAFESAVTRAWTAFARGTTDDDPSWVAFLNEAELTCLEGMARADARQHDRAVRLLERAGRIQSARFARNRGMSLVRLADATLACGRVDHAVAAGQETLNLVDLGLSSARVLRRLTSLARDLAPYADSVPVRDLRARLAGLTA</sequence>
<comment type="caution">
    <text evidence="2">The sequence shown here is derived from an EMBL/GenBank/DDBJ whole genome shotgun (WGS) entry which is preliminary data.</text>
</comment>
<evidence type="ECO:0008006" key="4">
    <source>
        <dbReference type="Google" id="ProtNLM"/>
    </source>
</evidence>
<reference evidence="3" key="1">
    <citation type="journal article" date="2019" name="Int. J. Syst. Evol. Microbiol.">
        <title>The Global Catalogue of Microorganisms (GCM) 10K type strain sequencing project: providing services to taxonomists for standard genome sequencing and annotation.</title>
        <authorList>
            <consortium name="The Broad Institute Genomics Platform"/>
            <consortium name="The Broad Institute Genome Sequencing Center for Infectious Disease"/>
            <person name="Wu L."/>
            <person name="Ma J."/>
        </authorList>
    </citation>
    <scope>NUCLEOTIDE SEQUENCE [LARGE SCALE GENOMIC DNA]</scope>
    <source>
        <strain evidence="3">JCM 3106</strain>
    </source>
</reference>
<proteinExistence type="predicted"/>
<name>A0ABP6KTG5_9ACTN</name>
<protein>
    <recommendedName>
        <fullName evidence="4">Transcriptional regulator</fullName>
    </recommendedName>
</protein>
<dbReference type="Proteomes" id="UP001499930">
    <property type="component" value="Unassembled WGS sequence"/>
</dbReference>
<evidence type="ECO:0000313" key="3">
    <source>
        <dbReference type="Proteomes" id="UP001499930"/>
    </source>
</evidence>
<evidence type="ECO:0000256" key="1">
    <source>
        <dbReference type="SAM" id="MobiDB-lite"/>
    </source>
</evidence>
<dbReference type="RefSeq" id="WP_413224264.1">
    <property type="nucleotide sequence ID" value="NZ_JBLAUZ010000007.1"/>
</dbReference>
<accession>A0ABP6KTG5</accession>
<gene>
    <name evidence="2" type="ORF">GCM10017559_53320</name>
</gene>
<organism evidence="2 3">
    <name type="scientific">Streptosporangium longisporum</name>
    <dbReference type="NCBI Taxonomy" id="46187"/>
    <lineage>
        <taxon>Bacteria</taxon>
        <taxon>Bacillati</taxon>
        <taxon>Actinomycetota</taxon>
        <taxon>Actinomycetes</taxon>
        <taxon>Streptosporangiales</taxon>
        <taxon>Streptosporangiaceae</taxon>
        <taxon>Streptosporangium</taxon>
    </lineage>
</organism>
<evidence type="ECO:0000313" key="2">
    <source>
        <dbReference type="EMBL" id="GAA3021751.1"/>
    </source>
</evidence>
<keyword evidence="3" id="KW-1185">Reference proteome</keyword>